<feature type="region of interest" description="Disordered" evidence="1">
    <location>
        <begin position="111"/>
        <end position="142"/>
    </location>
</feature>
<dbReference type="EMBL" id="ON746478">
    <property type="protein sequence ID" value="UYL95505.1"/>
    <property type="molecule type" value="Genomic_RNA"/>
</dbReference>
<name>A0A9E7V284_9VIRU</name>
<organism evidence="2">
    <name type="scientific">Qingyuan Parti tick virus 1</name>
    <dbReference type="NCBI Taxonomy" id="2972280"/>
    <lineage>
        <taxon>Viruses</taxon>
        <taxon>Riboviria</taxon>
        <taxon>Orthornavirae</taxon>
        <taxon>Pisuviricota</taxon>
        <taxon>Duplopiviricetes</taxon>
        <taxon>Durnavirales</taxon>
        <taxon>Partitiviridae</taxon>
    </lineage>
</organism>
<evidence type="ECO:0000313" key="2">
    <source>
        <dbReference type="EMBL" id="UYL95505.1"/>
    </source>
</evidence>
<protein>
    <submittedName>
        <fullName evidence="2">Uncharacterized protein</fullName>
    </submittedName>
</protein>
<proteinExistence type="predicted"/>
<sequence>MASMQLDYRSIPISQPFRHSCSHCANSNVDLPWKGAAPNPPFPPNFHSLHFIISFYLYLRGSPHSLLWECGDPTAQRHVRQHGKHGTCSRKMWSKLLKSLPRQLTPPTCLGSTYPQGNAIKPREQIPPGPEHHPINWGGASEDPYHLAVG</sequence>
<accession>A0A9E7V284</accession>
<reference evidence="2" key="1">
    <citation type="submission" date="2022-05" db="EMBL/GenBank/DDBJ databases">
        <authorList>
            <person name="Cao W."/>
            <person name="Jia N."/>
            <person name="Lam T.T.-Y."/>
            <person name="Ni X."/>
            <person name="Liu J."/>
        </authorList>
    </citation>
    <scope>NUCLEOTIDE SEQUENCE</scope>
    <source>
        <strain evidence="2">TIGMIC 1</strain>
    </source>
</reference>
<evidence type="ECO:0000256" key="1">
    <source>
        <dbReference type="SAM" id="MobiDB-lite"/>
    </source>
</evidence>